<dbReference type="InterPro" id="IPR008920">
    <property type="entry name" value="TF_FadR/GntR_C"/>
</dbReference>
<dbReference type="InterPro" id="IPR036388">
    <property type="entry name" value="WH-like_DNA-bd_sf"/>
</dbReference>
<dbReference type="SUPFAM" id="SSF46785">
    <property type="entry name" value="Winged helix' DNA-binding domain"/>
    <property type="match status" value="1"/>
</dbReference>
<evidence type="ECO:0000256" key="1">
    <source>
        <dbReference type="ARBA" id="ARBA00023015"/>
    </source>
</evidence>
<gene>
    <name evidence="5" type="ORF">GB881_00390</name>
</gene>
<keyword evidence="6" id="KW-1185">Reference proteome</keyword>
<dbReference type="InterPro" id="IPR036390">
    <property type="entry name" value="WH_DNA-bd_sf"/>
</dbReference>
<dbReference type="InterPro" id="IPR000524">
    <property type="entry name" value="Tscrpt_reg_HTH_GntR"/>
</dbReference>
<dbReference type="Gene3D" id="1.10.10.10">
    <property type="entry name" value="Winged helix-like DNA-binding domain superfamily/Winged helix DNA-binding domain"/>
    <property type="match status" value="1"/>
</dbReference>
<proteinExistence type="predicted"/>
<evidence type="ECO:0000313" key="5">
    <source>
        <dbReference type="EMBL" id="MPV35517.1"/>
    </source>
</evidence>
<feature type="domain" description="HTH gntR-type" evidence="4">
    <location>
        <begin position="23"/>
        <end position="91"/>
    </location>
</feature>
<dbReference type="EMBL" id="WHPC01000001">
    <property type="protein sequence ID" value="MPV35517.1"/>
    <property type="molecule type" value="Genomic_DNA"/>
</dbReference>
<dbReference type="PROSITE" id="PS50949">
    <property type="entry name" value="HTH_GNTR"/>
    <property type="match status" value="1"/>
</dbReference>
<accession>A0A6N7EFS1</accession>
<name>A0A6N7EFS1_9MICO</name>
<dbReference type="AlphaFoldDB" id="A0A6N7EFS1"/>
<organism evidence="5 6">
    <name type="scientific">Georgenia subflava</name>
    <dbReference type="NCBI Taxonomy" id="1622177"/>
    <lineage>
        <taxon>Bacteria</taxon>
        <taxon>Bacillati</taxon>
        <taxon>Actinomycetota</taxon>
        <taxon>Actinomycetes</taxon>
        <taxon>Micrococcales</taxon>
        <taxon>Bogoriellaceae</taxon>
        <taxon>Georgenia</taxon>
    </lineage>
</organism>
<dbReference type="SMART" id="SM00895">
    <property type="entry name" value="FCD"/>
    <property type="match status" value="1"/>
</dbReference>
<dbReference type="PANTHER" id="PTHR43537">
    <property type="entry name" value="TRANSCRIPTIONAL REGULATOR, GNTR FAMILY"/>
    <property type="match status" value="1"/>
</dbReference>
<dbReference type="PANTHER" id="PTHR43537:SF24">
    <property type="entry name" value="GLUCONATE OPERON TRANSCRIPTIONAL REPRESSOR"/>
    <property type="match status" value="1"/>
</dbReference>
<keyword evidence="1" id="KW-0805">Transcription regulation</keyword>
<dbReference type="GO" id="GO:0003700">
    <property type="term" value="F:DNA-binding transcription factor activity"/>
    <property type="evidence" value="ECO:0007669"/>
    <property type="project" value="InterPro"/>
</dbReference>
<keyword evidence="2" id="KW-0238">DNA-binding</keyword>
<dbReference type="SUPFAM" id="SSF48008">
    <property type="entry name" value="GntR ligand-binding domain-like"/>
    <property type="match status" value="1"/>
</dbReference>
<dbReference type="OrthoDB" id="7989071at2"/>
<dbReference type="CDD" id="cd07377">
    <property type="entry name" value="WHTH_GntR"/>
    <property type="match status" value="1"/>
</dbReference>
<evidence type="ECO:0000259" key="4">
    <source>
        <dbReference type="PROSITE" id="PS50949"/>
    </source>
</evidence>
<dbReference type="Pfam" id="PF00392">
    <property type="entry name" value="GntR"/>
    <property type="match status" value="1"/>
</dbReference>
<sequence length="250" mass="27282">MELLNDRLSTAARSSVPVAVRARSRSAETAAQIKELILVEGLRPGDAMPTESELCASLGVSRSSLREAMRTLSTLGIVEVRHGHGTYVGEMSLDALVETLVFRGALQPGDDLRALREIIEIRQALDVAMADRVTAAIAKTENPELWALVGEMVDLAATGSRFAQQDRLFHTTLLARIDNSIMGPLVGAFWDVHTAVMPRLGVSLPADLVQTARAHEEMLQAAEAGDVEKYRAAVERHYQPLVRALDQHRT</sequence>
<evidence type="ECO:0000256" key="3">
    <source>
        <dbReference type="ARBA" id="ARBA00023163"/>
    </source>
</evidence>
<protein>
    <submittedName>
        <fullName evidence="5">GntR family transcriptional regulator</fullName>
    </submittedName>
</protein>
<dbReference type="Pfam" id="PF07729">
    <property type="entry name" value="FCD"/>
    <property type="match status" value="1"/>
</dbReference>
<comment type="caution">
    <text evidence="5">The sequence shown here is derived from an EMBL/GenBank/DDBJ whole genome shotgun (WGS) entry which is preliminary data.</text>
</comment>
<dbReference type="Gene3D" id="1.20.120.530">
    <property type="entry name" value="GntR ligand-binding domain-like"/>
    <property type="match status" value="1"/>
</dbReference>
<dbReference type="SMART" id="SM00345">
    <property type="entry name" value="HTH_GNTR"/>
    <property type="match status" value="1"/>
</dbReference>
<reference evidence="5 6" key="1">
    <citation type="submission" date="2019-10" db="EMBL/GenBank/DDBJ databases">
        <title>Georgenia wutianyii sp. nov. and Georgenia yuyongxinii sp. nov. isolated from plateau pika (Ochotona curzoniae) in the Qinghai-Tibet plateau of China.</title>
        <authorList>
            <person name="Tian Z."/>
        </authorList>
    </citation>
    <scope>NUCLEOTIDE SEQUENCE [LARGE SCALE GENOMIC DNA]</scope>
    <source>
        <strain evidence="5 6">JCM 19765</strain>
    </source>
</reference>
<keyword evidence="3" id="KW-0804">Transcription</keyword>
<dbReference type="RefSeq" id="WP_152193423.1">
    <property type="nucleotide sequence ID" value="NZ_VUKD01000001.1"/>
</dbReference>
<dbReference type="GO" id="GO:0003677">
    <property type="term" value="F:DNA binding"/>
    <property type="evidence" value="ECO:0007669"/>
    <property type="project" value="UniProtKB-KW"/>
</dbReference>
<evidence type="ECO:0000256" key="2">
    <source>
        <dbReference type="ARBA" id="ARBA00023125"/>
    </source>
</evidence>
<dbReference type="PRINTS" id="PR00035">
    <property type="entry name" value="HTHGNTR"/>
</dbReference>
<dbReference type="Proteomes" id="UP000437709">
    <property type="component" value="Unassembled WGS sequence"/>
</dbReference>
<dbReference type="InterPro" id="IPR011711">
    <property type="entry name" value="GntR_C"/>
</dbReference>
<evidence type="ECO:0000313" key="6">
    <source>
        <dbReference type="Proteomes" id="UP000437709"/>
    </source>
</evidence>